<dbReference type="EMBL" id="JAQQWM010000008">
    <property type="protein sequence ID" value="KAK8053863.1"/>
    <property type="molecule type" value="Genomic_DNA"/>
</dbReference>
<evidence type="ECO:0000313" key="3">
    <source>
        <dbReference type="Proteomes" id="UP001446871"/>
    </source>
</evidence>
<feature type="compositionally biased region" description="Basic and acidic residues" evidence="1">
    <location>
        <begin position="137"/>
        <end position="157"/>
    </location>
</feature>
<sequence length="157" mass="17112">MSSKLLQSATRSAARSLGRRSQPSRVDACRTSRTYATSDKPPPSQGGNNRAIGIALVGLTLPALYLYTSRSNSGTHPTAAAVQDAGYKRPDLDPAAKARARKEEILANGGQPKHMHPEDHDPAAFKPEFGQQHQRKRVDGPPDGRNHKDLNDRNRNI</sequence>
<name>A0ABR1U4P2_9PEZI</name>
<organism evidence="2 3">
    <name type="scientific">Apiospora saccharicola</name>
    <dbReference type="NCBI Taxonomy" id="335842"/>
    <lineage>
        <taxon>Eukaryota</taxon>
        <taxon>Fungi</taxon>
        <taxon>Dikarya</taxon>
        <taxon>Ascomycota</taxon>
        <taxon>Pezizomycotina</taxon>
        <taxon>Sordariomycetes</taxon>
        <taxon>Xylariomycetidae</taxon>
        <taxon>Amphisphaeriales</taxon>
        <taxon>Apiosporaceae</taxon>
        <taxon>Apiospora</taxon>
    </lineage>
</organism>
<keyword evidence="3" id="KW-1185">Reference proteome</keyword>
<feature type="compositionally biased region" description="Polar residues" evidence="1">
    <location>
        <begin position="1"/>
        <end position="24"/>
    </location>
</feature>
<reference evidence="2 3" key="1">
    <citation type="submission" date="2023-01" db="EMBL/GenBank/DDBJ databases">
        <title>Analysis of 21 Apiospora genomes using comparative genomics revels a genus with tremendous synthesis potential of carbohydrate active enzymes and secondary metabolites.</title>
        <authorList>
            <person name="Sorensen T."/>
        </authorList>
    </citation>
    <scope>NUCLEOTIDE SEQUENCE [LARGE SCALE GENOMIC DNA]</scope>
    <source>
        <strain evidence="2 3">CBS 83171</strain>
    </source>
</reference>
<comment type="caution">
    <text evidence="2">The sequence shown here is derived from an EMBL/GenBank/DDBJ whole genome shotgun (WGS) entry which is preliminary data.</text>
</comment>
<accession>A0ABR1U4P2</accession>
<proteinExistence type="predicted"/>
<evidence type="ECO:0000313" key="2">
    <source>
        <dbReference type="EMBL" id="KAK8053863.1"/>
    </source>
</evidence>
<feature type="compositionally biased region" description="Basic and acidic residues" evidence="1">
    <location>
        <begin position="86"/>
        <end position="105"/>
    </location>
</feature>
<feature type="region of interest" description="Disordered" evidence="1">
    <location>
        <begin position="1"/>
        <end position="50"/>
    </location>
</feature>
<dbReference type="Proteomes" id="UP001446871">
    <property type="component" value="Unassembled WGS sequence"/>
</dbReference>
<feature type="region of interest" description="Disordered" evidence="1">
    <location>
        <begin position="69"/>
        <end position="157"/>
    </location>
</feature>
<evidence type="ECO:0000256" key="1">
    <source>
        <dbReference type="SAM" id="MobiDB-lite"/>
    </source>
</evidence>
<protein>
    <submittedName>
        <fullName evidence="2">Uncharacterized protein</fullName>
    </submittedName>
</protein>
<gene>
    <name evidence="2" type="ORF">PG996_013164</name>
</gene>